<feature type="compositionally biased region" description="Basic and acidic residues" evidence="6">
    <location>
        <begin position="205"/>
        <end position="215"/>
    </location>
</feature>
<dbReference type="Gene3D" id="3.30.890.10">
    <property type="entry name" value="Methyl-cpg-binding Protein 2, Chain A"/>
    <property type="match status" value="1"/>
</dbReference>
<dbReference type="RefSeq" id="XP_030520713.1">
    <property type="nucleotide sequence ID" value="XM_030664853.2"/>
</dbReference>
<proteinExistence type="predicted"/>
<name>A0A8B8NEP8_9MYRT</name>
<keyword evidence="5" id="KW-0539">Nucleus</keyword>
<dbReference type="PANTHER" id="PTHR33729:SF6">
    <property type="entry name" value="METHYL-CPG-BINDING DOMAIN-CONTAINING PROTEIN 11"/>
    <property type="match status" value="1"/>
</dbReference>
<feature type="compositionally biased region" description="Basic and acidic residues" evidence="6">
    <location>
        <begin position="280"/>
        <end position="289"/>
    </location>
</feature>
<feature type="region of interest" description="Disordered" evidence="6">
    <location>
        <begin position="79"/>
        <end position="316"/>
    </location>
</feature>
<dbReference type="Pfam" id="PF01429">
    <property type="entry name" value="MBD"/>
    <property type="match status" value="1"/>
</dbReference>
<evidence type="ECO:0000256" key="6">
    <source>
        <dbReference type="SAM" id="MobiDB-lite"/>
    </source>
</evidence>
<dbReference type="PANTHER" id="PTHR33729">
    <property type="entry name" value="METHYL-CPG BINDING DOMAIN CONTAINING PROTEIN, EXPRESSED"/>
    <property type="match status" value="1"/>
</dbReference>
<keyword evidence="3" id="KW-0238">DNA-binding</keyword>
<sequence length="316" mass="34685">MLRPSLFQFFLKEKWVVVPCNLLQHDESYQPQLAILFIYSFSLCLQLTQKKSGTPRRNEIVFISPTGEEIKSKRQLDHFLKSHPGGPSASEFDWSTGETPRRSTRISEKVKATETPENEPPPKRYSGKKGVKAKKQDTEVGYEDAEDKEDAAAGEETKASEEVEMKDAVEDDLAKNKGDVPDKESDEAVHETSSEKVENPGATGEAEKEQLDKESQAPQVEEAKDDTENNLAEPEFEGKTASDAKEEHMGSEGPASVGSVDKKEGSEDKPAESEAPSVQKESEPPECAKDGLPGADIKAVRDLHPEEVGVDGNKAS</sequence>
<keyword evidence="4" id="KW-0804">Transcription</keyword>
<dbReference type="GO" id="GO:0003677">
    <property type="term" value="F:DNA binding"/>
    <property type="evidence" value="ECO:0007669"/>
    <property type="project" value="UniProtKB-KW"/>
</dbReference>
<protein>
    <submittedName>
        <fullName evidence="9">Methyl-CpG-binding domain-containing protein 11-like isoform X1</fullName>
    </submittedName>
</protein>
<keyword evidence="2" id="KW-0805">Transcription regulation</keyword>
<gene>
    <name evidence="9" type="primary">LOC115734219</name>
</gene>
<keyword evidence="8" id="KW-1185">Reference proteome</keyword>
<dbReference type="GO" id="GO:0005634">
    <property type="term" value="C:nucleus"/>
    <property type="evidence" value="ECO:0007669"/>
    <property type="project" value="UniProtKB-SubCell"/>
</dbReference>
<evidence type="ECO:0000256" key="1">
    <source>
        <dbReference type="ARBA" id="ARBA00004123"/>
    </source>
</evidence>
<dbReference type="Proteomes" id="UP000827889">
    <property type="component" value="Chromosome 6"/>
</dbReference>
<feature type="domain" description="MBD" evidence="7">
    <location>
        <begin position="48"/>
        <end position="101"/>
    </location>
</feature>
<evidence type="ECO:0000256" key="5">
    <source>
        <dbReference type="ARBA" id="ARBA00023242"/>
    </source>
</evidence>
<dbReference type="InterPro" id="IPR001739">
    <property type="entry name" value="Methyl_CpG_DNA-bd"/>
</dbReference>
<dbReference type="OrthoDB" id="1435582at2759"/>
<dbReference type="KEGG" id="rarg:115734219"/>
<dbReference type="InterPro" id="IPR016177">
    <property type="entry name" value="DNA-bd_dom_sf"/>
</dbReference>
<organism evidence="8 9">
    <name type="scientific">Rhodamnia argentea</name>
    <dbReference type="NCBI Taxonomy" id="178133"/>
    <lineage>
        <taxon>Eukaryota</taxon>
        <taxon>Viridiplantae</taxon>
        <taxon>Streptophyta</taxon>
        <taxon>Embryophyta</taxon>
        <taxon>Tracheophyta</taxon>
        <taxon>Spermatophyta</taxon>
        <taxon>Magnoliopsida</taxon>
        <taxon>eudicotyledons</taxon>
        <taxon>Gunneridae</taxon>
        <taxon>Pentapetalae</taxon>
        <taxon>rosids</taxon>
        <taxon>malvids</taxon>
        <taxon>Myrtales</taxon>
        <taxon>Myrtaceae</taxon>
        <taxon>Myrtoideae</taxon>
        <taxon>Myrteae</taxon>
        <taxon>Australasian group</taxon>
        <taxon>Rhodamnia</taxon>
    </lineage>
</organism>
<accession>A0A8B8NEP8</accession>
<evidence type="ECO:0000256" key="4">
    <source>
        <dbReference type="ARBA" id="ARBA00023163"/>
    </source>
</evidence>
<feature type="compositionally biased region" description="Basic and acidic residues" evidence="6">
    <location>
        <begin position="260"/>
        <end position="272"/>
    </location>
</feature>
<feature type="compositionally biased region" description="Basic and acidic residues" evidence="6">
    <location>
        <begin position="155"/>
        <end position="198"/>
    </location>
</feature>
<reference evidence="9" key="1">
    <citation type="submission" date="2025-08" db="UniProtKB">
        <authorList>
            <consortium name="RefSeq"/>
        </authorList>
    </citation>
    <scope>IDENTIFICATION</scope>
    <source>
        <tissue evidence="9">Leaf</tissue>
    </source>
</reference>
<feature type="compositionally biased region" description="Basic and acidic residues" evidence="6">
    <location>
        <begin position="236"/>
        <end position="250"/>
    </location>
</feature>
<feature type="compositionally biased region" description="Basic and acidic residues" evidence="6">
    <location>
        <begin position="99"/>
        <end position="114"/>
    </location>
</feature>
<evidence type="ECO:0000256" key="3">
    <source>
        <dbReference type="ARBA" id="ARBA00023125"/>
    </source>
</evidence>
<dbReference type="SUPFAM" id="SSF54171">
    <property type="entry name" value="DNA-binding domain"/>
    <property type="match status" value="1"/>
</dbReference>
<dbReference type="InterPro" id="IPR039622">
    <property type="entry name" value="MBD10/11"/>
</dbReference>
<feature type="compositionally biased region" description="Acidic residues" evidence="6">
    <location>
        <begin position="140"/>
        <end position="153"/>
    </location>
</feature>
<dbReference type="AlphaFoldDB" id="A0A8B8NEP8"/>
<evidence type="ECO:0000313" key="9">
    <source>
        <dbReference type="RefSeq" id="XP_030520713.1"/>
    </source>
</evidence>
<feature type="compositionally biased region" description="Basic and acidic residues" evidence="6">
    <location>
        <begin position="298"/>
        <end position="307"/>
    </location>
</feature>
<evidence type="ECO:0000313" key="8">
    <source>
        <dbReference type="Proteomes" id="UP000827889"/>
    </source>
</evidence>
<evidence type="ECO:0000256" key="2">
    <source>
        <dbReference type="ARBA" id="ARBA00023015"/>
    </source>
</evidence>
<comment type="subcellular location">
    <subcellularLocation>
        <location evidence="1">Nucleus</location>
    </subcellularLocation>
</comment>
<dbReference type="GeneID" id="115734219"/>
<evidence type="ECO:0000259" key="7">
    <source>
        <dbReference type="Pfam" id="PF01429"/>
    </source>
</evidence>